<evidence type="ECO:0000256" key="6">
    <source>
        <dbReference type="ARBA" id="ARBA00023159"/>
    </source>
</evidence>
<dbReference type="GO" id="GO:0006914">
    <property type="term" value="P:autophagy"/>
    <property type="evidence" value="ECO:0007669"/>
    <property type="project" value="UniProtKB-KW"/>
</dbReference>
<evidence type="ECO:0000313" key="12">
    <source>
        <dbReference type="EMBL" id="KAK7498765.1"/>
    </source>
</evidence>
<evidence type="ECO:0000256" key="9">
    <source>
        <dbReference type="ARBA" id="ARBA00023329"/>
    </source>
</evidence>
<dbReference type="GO" id="GO:0031410">
    <property type="term" value="C:cytoplasmic vesicle"/>
    <property type="evidence" value="ECO:0007669"/>
    <property type="project" value="UniProtKB-KW"/>
</dbReference>
<dbReference type="InterPro" id="IPR029431">
    <property type="entry name" value="TP53INP"/>
</dbReference>
<reference evidence="12 13" key="1">
    <citation type="journal article" date="2023" name="Sci. Data">
        <title>Genome assembly of the Korean intertidal mud-creeper Batillaria attramentaria.</title>
        <authorList>
            <person name="Patra A.K."/>
            <person name="Ho P.T."/>
            <person name="Jun S."/>
            <person name="Lee S.J."/>
            <person name="Kim Y."/>
            <person name="Won Y.J."/>
        </authorList>
    </citation>
    <scope>NUCLEOTIDE SEQUENCE [LARGE SCALE GENOMIC DNA]</scope>
    <source>
        <strain evidence="12">Wonlab-2016</strain>
    </source>
</reference>
<evidence type="ECO:0000256" key="2">
    <source>
        <dbReference type="ARBA" id="ARBA00004514"/>
    </source>
</evidence>
<dbReference type="EMBL" id="JACVVK020000048">
    <property type="protein sequence ID" value="KAK7498765.1"/>
    <property type="molecule type" value="Genomic_DNA"/>
</dbReference>
<evidence type="ECO:0000256" key="11">
    <source>
        <dbReference type="SAM" id="MobiDB-lite"/>
    </source>
</evidence>
<dbReference type="PANTHER" id="PTHR31671:SF3">
    <property type="entry name" value="DIABETES AND OBESITY REGULATED, ISOFORM G"/>
    <property type="match status" value="1"/>
</dbReference>
<dbReference type="GO" id="GO:0005776">
    <property type="term" value="C:autophagosome"/>
    <property type="evidence" value="ECO:0007669"/>
    <property type="project" value="UniProtKB-SubCell"/>
</dbReference>
<evidence type="ECO:0000313" key="13">
    <source>
        <dbReference type="Proteomes" id="UP001519460"/>
    </source>
</evidence>
<evidence type="ECO:0000256" key="7">
    <source>
        <dbReference type="ARBA" id="ARBA00023163"/>
    </source>
</evidence>
<keyword evidence="8" id="KW-0539">Nucleus</keyword>
<dbReference type="AlphaFoldDB" id="A0ABD0LH80"/>
<evidence type="ECO:0000256" key="5">
    <source>
        <dbReference type="ARBA" id="ARBA00023015"/>
    </source>
</evidence>
<feature type="region of interest" description="Disordered" evidence="11">
    <location>
        <begin position="259"/>
        <end position="284"/>
    </location>
</feature>
<dbReference type="PANTHER" id="PTHR31671">
    <property type="entry name" value="DIABETES AND OBESITY REGULATED, ISOFORM G"/>
    <property type="match status" value="1"/>
</dbReference>
<evidence type="ECO:0000256" key="8">
    <source>
        <dbReference type="ARBA" id="ARBA00023242"/>
    </source>
</evidence>
<evidence type="ECO:0000256" key="1">
    <source>
        <dbReference type="ARBA" id="ARBA00004419"/>
    </source>
</evidence>
<sequence>MLSGVASLLFGNAAGEVTVDQTQESQQVDLDTKDAELGWLLVDVQENIRSNHQDQQGCDQELHQPGLRSGHQEEQCWLPVPVSPLSPSPPCLAGACVQVADNCFRNIEQGQPRGANPICGLTEACVDGLVGSDLTESWIVTPPPCFTASGSVAQLEESPLENLLIEHPSMSVYHAHRGSESTNDQENIVAVVPPSGHRRQHGVVQQTQRRPHVLASHSSTEQIRVARSYQRQQCKTLSKQFNRKCTERSNKTRLQNYCRKQGSARNRSLRPSGCMSGRRGQRAQ</sequence>
<protein>
    <submittedName>
        <fullName evidence="12">Uncharacterized protein</fullName>
    </submittedName>
</protein>
<dbReference type="Pfam" id="PF14839">
    <property type="entry name" value="DOR"/>
    <property type="match status" value="1"/>
</dbReference>
<accession>A0ABD0LH80</accession>
<name>A0ABD0LH80_9CAEN</name>
<keyword evidence="5" id="KW-0805">Transcription regulation</keyword>
<proteinExistence type="predicted"/>
<dbReference type="GO" id="GO:0005829">
    <property type="term" value="C:cytosol"/>
    <property type="evidence" value="ECO:0007669"/>
    <property type="project" value="UniProtKB-SubCell"/>
</dbReference>
<keyword evidence="7" id="KW-0804">Transcription</keyword>
<evidence type="ECO:0000256" key="4">
    <source>
        <dbReference type="ARBA" id="ARBA00023006"/>
    </source>
</evidence>
<comment type="subcellular location">
    <subcellularLocation>
        <location evidence="2">Cytoplasm</location>
        <location evidence="2">Cytosol</location>
    </subcellularLocation>
    <subcellularLocation>
        <location evidence="1">Cytoplasmic vesicle</location>
        <location evidence="1">Autophagosome</location>
    </subcellularLocation>
    <subcellularLocation>
        <location evidence="10">Nucleus</location>
        <location evidence="10">Nuclear body</location>
    </subcellularLocation>
</comment>
<keyword evidence="13" id="KW-1185">Reference proteome</keyword>
<evidence type="ECO:0000256" key="3">
    <source>
        <dbReference type="ARBA" id="ARBA00022490"/>
    </source>
</evidence>
<organism evidence="12 13">
    <name type="scientific">Batillaria attramentaria</name>
    <dbReference type="NCBI Taxonomy" id="370345"/>
    <lineage>
        <taxon>Eukaryota</taxon>
        <taxon>Metazoa</taxon>
        <taxon>Spiralia</taxon>
        <taxon>Lophotrochozoa</taxon>
        <taxon>Mollusca</taxon>
        <taxon>Gastropoda</taxon>
        <taxon>Caenogastropoda</taxon>
        <taxon>Sorbeoconcha</taxon>
        <taxon>Cerithioidea</taxon>
        <taxon>Batillariidae</taxon>
        <taxon>Batillaria</taxon>
    </lineage>
</organism>
<gene>
    <name evidence="12" type="ORF">BaRGS_00009857</name>
</gene>
<keyword evidence="6" id="KW-0010">Activator</keyword>
<keyword evidence="4" id="KW-0072">Autophagy</keyword>
<comment type="caution">
    <text evidence="12">The sequence shown here is derived from an EMBL/GenBank/DDBJ whole genome shotgun (WGS) entry which is preliminary data.</text>
</comment>
<dbReference type="GO" id="GO:0016604">
    <property type="term" value="C:nuclear body"/>
    <property type="evidence" value="ECO:0007669"/>
    <property type="project" value="UniProtKB-SubCell"/>
</dbReference>
<evidence type="ECO:0000256" key="10">
    <source>
        <dbReference type="ARBA" id="ARBA00034306"/>
    </source>
</evidence>
<dbReference type="Proteomes" id="UP001519460">
    <property type="component" value="Unassembled WGS sequence"/>
</dbReference>
<keyword evidence="3" id="KW-0963">Cytoplasm</keyword>
<keyword evidence="9" id="KW-0968">Cytoplasmic vesicle</keyword>